<evidence type="ECO:0000313" key="2">
    <source>
        <dbReference type="Proteomes" id="UP001141806"/>
    </source>
</evidence>
<sequence length="188" mass="19715">MVARSMDGSGWPSVKNGEVLSSGGSLMAANGLDQCLNQMQRLGLGVMISERIVDLINGASTVSHVRMKDVGEGIPWLSPTEYAEQSSLPNTVDGDVFPRSGRPDAAAVEFEGSTDPSGEEVIHCDALQVTTTSGSELGGDQVMFANLGTISWRCRILVLKQGVRGLPSSADEVCDDVTGDGITDARDG</sequence>
<name>A0A9Q0QYW0_9MAGN</name>
<keyword evidence="2" id="KW-1185">Reference proteome</keyword>
<accession>A0A9Q0QYW0</accession>
<organism evidence="1 2">
    <name type="scientific">Protea cynaroides</name>
    <dbReference type="NCBI Taxonomy" id="273540"/>
    <lineage>
        <taxon>Eukaryota</taxon>
        <taxon>Viridiplantae</taxon>
        <taxon>Streptophyta</taxon>
        <taxon>Embryophyta</taxon>
        <taxon>Tracheophyta</taxon>
        <taxon>Spermatophyta</taxon>
        <taxon>Magnoliopsida</taxon>
        <taxon>Proteales</taxon>
        <taxon>Proteaceae</taxon>
        <taxon>Protea</taxon>
    </lineage>
</organism>
<reference evidence="1" key="1">
    <citation type="journal article" date="2023" name="Plant J.">
        <title>The genome of the king protea, Protea cynaroides.</title>
        <authorList>
            <person name="Chang J."/>
            <person name="Duong T.A."/>
            <person name="Schoeman C."/>
            <person name="Ma X."/>
            <person name="Roodt D."/>
            <person name="Barker N."/>
            <person name="Li Z."/>
            <person name="Van de Peer Y."/>
            <person name="Mizrachi E."/>
        </authorList>
    </citation>
    <scope>NUCLEOTIDE SEQUENCE</scope>
    <source>
        <tissue evidence="1">Young leaves</tissue>
    </source>
</reference>
<dbReference type="EMBL" id="JAMYWD010000003">
    <property type="protein sequence ID" value="KAJ4977128.1"/>
    <property type="molecule type" value="Genomic_DNA"/>
</dbReference>
<gene>
    <name evidence="1" type="ORF">NE237_002234</name>
</gene>
<protein>
    <submittedName>
        <fullName evidence="1">Uncharacterized protein</fullName>
    </submittedName>
</protein>
<evidence type="ECO:0000313" key="1">
    <source>
        <dbReference type="EMBL" id="KAJ4977128.1"/>
    </source>
</evidence>
<proteinExistence type="predicted"/>
<dbReference type="AlphaFoldDB" id="A0A9Q0QYW0"/>
<dbReference type="Proteomes" id="UP001141806">
    <property type="component" value="Unassembled WGS sequence"/>
</dbReference>
<comment type="caution">
    <text evidence="1">The sequence shown here is derived from an EMBL/GenBank/DDBJ whole genome shotgun (WGS) entry which is preliminary data.</text>
</comment>